<feature type="transmembrane region" description="Helical" evidence="1">
    <location>
        <begin position="38"/>
        <end position="56"/>
    </location>
</feature>
<protein>
    <submittedName>
        <fullName evidence="2">Uncharacterized protein</fullName>
    </submittedName>
</protein>
<dbReference type="Proteomes" id="UP001500665">
    <property type="component" value="Unassembled WGS sequence"/>
</dbReference>
<comment type="caution">
    <text evidence="2">The sequence shown here is derived from an EMBL/GenBank/DDBJ whole genome shotgun (WGS) entry which is preliminary data.</text>
</comment>
<name>A0ABN1R6Q0_9ACTN</name>
<accession>A0ABN1R6Q0</accession>
<evidence type="ECO:0000256" key="1">
    <source>
        <dbReference type="SAM" id="Phobius"/>
    </source>
</evidence>
<evidence type="ECO:0000313" key="3">
    <source>
        <dbReference type="Proteomes" id="UP001500665"/>
    </source>
</evidence>
<keyword evidence="3" id="KW-1185">Reference proteome</keyword>
<organism evidence="2 3">
    <name type="scientific">Actinocorallia libanotica</name>
    <dbReference type="NCBI Taxonomy" id="46162"/>
    <lineage>
        <taxon>Bacteria</taxon>
        <taxon>Bacillati</taxon>
        <taxon>Actinomycetota</taxon>
        <taxon>Actinomycetes</taxon>
        <taxon>Streptosporangiales</taxon>
        <taxon>Thermomonosporaceae</taxon>
        <taxon>Actinocorallia</taxon>
    </lineage>
</organism>
<keyword evidence="1" id="KW-0812">Transmembrane</keyword>
<keyword evidence="1" id="KW-1133">Transmembrane helix</keyword>
<evidence type="ECO:0000313" key="2">
    <source>
        <dbReference type="EMBL" id="GAA0952719.1"/>
    </source>
</evidence>
<sequence length="61" mass="6499">MSGLAEAIYQSPSKQMYPVTGGTGTTRETEKTLTNRELAFLIMSIVLALIALALFAKAAAH</sequence>
<proteinExistence type="predicted"/>
<dbReference type="EMBL" id="BAAAHH010000012">
    <property type="protein sequence ID" value="GAA0952719.1"/>
    <property type="molecule type" value="Genomic_DNA"/>
</dbReference>
<reference evidence="2 3" key="1">
    <citation type="journal article" date="2019" name="Int. J. Syst. Evol. Microbiol.">
        <title>The Global Catalogue of Microorganisms (GCM) 10K type strain sequencing project: providing services to taxonomists for standard genome sequencing and annotation.</title>
        <authorList>
            <consortium name="The Broad Institute Genomics Platform"/>
            <consortium name="The Broad Institute Genome Sequencing Center for Infectious Disease"/>
            <person name="Wu L."/>
            <person name="Ma J."/>
        </authorList>
    </citation>
    <scope>NUCLEOTIDE SEQUENCE [LARGE SCALE GENOMIC DNA]</scope>
    <source>
        <strain evidence="2 3">JCM 10696</strain>
    </source>
</reference>
<gene>
    <name evidence="2" type="ORF">GCM10009550_33860</name>
</gene>
<keyword evidence="1" id="KW-0472">Membrane</keyword>